<accession>V4BBM6</accession>
<sequence length="85" mass="9827">DKDQENKEKGKMYGDKKRNAVNSSLQLGDKVLLKQKKENKLSTTFHPKPMMLLKKNGNSVIVQSDEGVQYKRNITQVKKFETQVF</sequence>
<evidence type="ECO:0000313" key="2">
    <source>
        <dbReference type="EMBL" id="ESP03447.1"/>
    </source>
</evidence>
<gene>
    <name evidence="2" type="ORF">LOTGIDRAFT_137345</name>
</gene>
<reference evidence="2 3" key="1">
    <citation type="journal article" date="2013" name="Nature">
        <title>Insights into bilaterian evolution from three spiralian genomes.</title>
        <authorList>
            <person name="Simakov O."/>
            <person name="Marletaz F."/>
            <person name="Cho S.J."/>
            <person name="Edsinger-Gonzales E."/>
            <person name="Havlak P."/>
            <person name="Hellsten U."/>
            <person name="Kuo D.H."/>
            <person name="Larsson T."/>
            <person name="Lv J."/>
            <person name="Arendt D."/>
            <person name="Savage R."/>
            <person name="Osoegawa K."/>
            <person name="de Jong P."/>
            <person name="Grimwood J."/>
            <person name="Chapman J.A."/>
            <person name="Shapiro H."/>
            <person name="Aerts A."/>
            <person name="Otillar R.P."/>
            <person name="Terry A.Y."/>
            <person name="Boore J.L."/>
            <person name="Grigoriev I.V."/>
            <person name="Lindberg D.R."/>
            <person name="Seaver E.C."/>
            <person name="Weisblat D.A."/>
            <person name="Putnam N.H."/>
            <person name="Rokhsar D.S."/>
        </authorList>
    </citation>
    <scope>NUCLEOTIDE SEQUENCE [LARGE SCALE GENOMIC DNA]</scope>
</reference>
<protein>
    <submittedName>
        <fullName evidence="2">Uncharacterized protein</fullName>
    </submittedName>
</protein>
<dbReference type="KEGG" id="lgi:LOTGIDRAFT_137345"/>
<feature type="region of interest" description="Disordered" evidence="1">
    <location>
        <begin position="1"/>
        <end position="20"/>
    </location>
</feature>
<feature type="compositionally biased region" description="Basic and acidic residues" evidence="1">
    <location>
        <begin position="1"/>
        <end position="18"/>
    </location>
</feature>
<organism evidence="2 3">
    <name type="scientific">Lottia gigantea</name>
    <name type="common">Giant owl limpet</name>
    <dbReference type="NCBI Taxonomy" id="225164"/>
    <lineage>
        <taxon>Eukaryota</taxon>
        <taxon>Metazoa</taxon>
        <taxon>Spiralia</taxon>
        <taxon>Lophotrochozoa</taxon>
        <taxon>Mollusca</taxon>
        <taxon>Gastropoda</taxon>
        <taxon>Patellogastropoda</taxon>
        <taxon>Lottioidea</taxon>
        <taxon>Lottiidae</taxon>
        <taxon>Lottia</taxon>
    </lineage>
</organism>
<name>V4BBM6_LOTGI</name>
<dbReference type="CTD" id="20233902"/>
<dbReference type="GeneID" id="20233902"/>
<dbReference type="HOGENOM" id="CLU_2519008_0_0_1"/>
<dbReference type="EMBL" id="KB200010">
    <property type="protein sequence ID" value="ESP03447.1"/>
    <property type="molecule type" value="Genomic_DNA"/>
</dbReference>
<dbReference type="AlphaFoldDB" id="V4BBM6"/>
<keyword evidence="3" id="KW-1185">Reference proteome</keyword>
<dbReference type="Proteomes" id="UP000030746">
    <property type="component" value="Unassembled WGS sequence"/>
</dbReference>
<evidence type="ECO:0000313" key="3">
    <source>
        <dbReference type="Proteomes" id="UP000030746"/>
    </source>
</evidence>
<evidence type="ECO:0000256" key="1">
    <source>
        <dbReference type="SAM" id="MobiDB-lite"/>
    </source>
</evidence>
<dbReference type="OrthoDB" id="6155538at2759"/>
<feature type="non-terminal residue" evidence="2">
    <location>
        <position position="1"/>
    </location>
</feature>
<proteinExistence type="predicted"/>
<dbReference type="RefSeq" id="XP_009045827.1">
    <property type="nucleotide sequence ID" value="XM_009047579.1"/>
</dbReference>